<dbReference type="Gene3D" id="1.10.10.10">
    <property type="entry name" value="Winged helix-like DNA-binding domain superfamily/Winged helix DNA-binding domain"/>
    <property type="match status" value="1"/>
</dbReference>
<dbReference type="Pfam" id="PF07729">
    <property type="entry name" value="FCD"/>
    <property type="match status" value="1"/>
</dbReference>
<dbReference type="Pfam" id="PF00392">
    <property type="entry name" value="GntR"/>
    <property type="match status" value="1"/>
</dbReference>
<dbReference type="GO" id="GO:0003677">
    <property type="term" value="F:DNA binding"/>
    <property type="evidence" value="ECO:0007669"/>
    <property type="project" value="UniProtKB-KW"/>
</dbReference>
<evidence type="ECO:0000256" key="2">
    <source>
        <dbReference type="ARBA" id="ARBA00023125"/>
    </source>
</evidence>
<evidence type="ECO:0000256" key="3">
    <source>
        <dbReference type="ARBA" id="ARBA00023163"/>
    </source>
</evidence>
<protein>
    <submittedName>
        <fullName evidence="5">HTH-type transcriptional regulator LutR</fullName>
    </submittedName>
</protein>
<keyword evidence="2" id="KW-0238">DNA-binding</keyword>
<dbReference type="OrthoDB" id="5243844at2"/>
<keyword evidence="1" id="KW-0805">Transcription regulation</keyword>
<dbReference type="AlphaFoldDB" id="A0A128EZJ1"/>
<keyword evidence="6" id="KW-1185">Reference proteome</keyword>
<sequence length="231" mass="25457">MGVLGQSHKETEINRIIDAVSQAIGDQRLPPGTRLVEHQLVEAFGANRNHVRAAIQRLALRRIVTISPNKGASVSEPTLEEASDVLAARALVEQGIIENLVGRASESDLLRLTKHVEKEKAAKKSGNRREIIKLSGDFHLLLATLSGNKVLAEILNDLITRSSLIIALYQREKQLDCGCHDHGEIIEAVASGNKLKAVELMKSHLNHIEASLNLSYWKNRTVDLESIFTDT</sequence>
<dbReference type="PANTHER" id="PTHR43537">
    <property type="entry name" value="TRANSCRIPTIONAL REGULATOR, GNTR FAMILY"/>
    <property type="match status" value="1"/>
</dbReference>
<evidence type="ECO:0000256" key="1">
    <source>
        <dbReference type="ARBA" id="ARBA00023015"/>
    </source>
</evidence>
<accession>A0A128EZJ1</accession>
<dbReference type="GO" id="GO:0003700">
    <property type="term" value="F:DNA-binding transcription factor activity"/>
    <property type="evidence" value="ECO:0007669"/>
    <property type="project" value="InterPro"/>
</dbReference>
<dbReference type="InterPro" id="IPR036390">
    <property type="entry name" value="WH_DNA-bd_sf"/>
</dbReference>
<name>A0A128EZJ1_9GAMM</name>
<reference evidence="6" key="1">
    <citation type="submission" date="2016-02" db="EMBL/GenBank/DDBJ databases">
        <authorList>
            <person name="Rodrigo-Torres Lidia"/>
            <person name="Arahal R.David."/>
        </authorList>
    </citation>
    <scope>NUCLEOTIDE SEQUENCE [LARGE SCALE GENOMIC DNA]</scope>
    <source>
        <strain evidence="6">CECT 9029</strain>
    </source>
</reference>
<keyword evidence="3" id="KW-0804">Transcription</keyword>
<evidence type="ECO:0000259" key="4">
    <source>
        <dbReference type="PROSITE" id="PS50949"/>
    </source>
</evidence>
<dbReference type="Proteomes" id="UP000071641">
    <property type="component" value="Unassembled WGS sequence"/>
</dbReference>
<dbReference type="SUPFAM" id="SSF48008">
    <property type="entry name" value="GntR ligand-binding domain-like"/>
    <property type="match status" value="1"/>
</dbReference>
<dbReference type="InterPro" id="IPR008920">
    <property type="entry name" value="TF_FadR/GntR_C"/>
</dbReference>
<gene>
    <name evidence="5" type="primary">lutR_1</name>
    <name evidence="5" type="ORF">GCE9029_01467</name>
</gene>
<feature type="domain" description="HTH gntR-type" evidence="4">
    <location>
        <begin position="10"/>
        <end position="77"/>
    </location>
</feature>
<dbReference type="EMBL" id="FIZX01000001">
    <property type="protein sequence ID" value="CZF79451.1"/>
    <property type="molecule type" value="Genomic_DNA"/>
</dbReference>
<dbReference type="InterPro" id="IPR000524">
    <property type="entry name" value="Tscrpt_reg_HTH_GntR"/>
</dbReference>
<proteinExistence type="predicted"/>
<organism evidence="5 6">
    <name type="scientific">Grimontia celer</name>
    <dbReference type="NCBI Taxonomy" id="1796497"/>
    <lineage>
        <taxon>Bacteria</taxon>
        <taxon>Pseudomonadati</taxon>
        <taxon>Pseudomonadota</taxon>
        <taxon>Gammaproteobacteria</taxon>
        <taxon>Vibrionales</taxon>
        <taxon>Vibrionaceae</taxon>
        <taxon>Grimontia</taxon>
    </lineage>
</organism>
<dbReference type="Gene3D" id="1.20.120.530">
    <property type="entry name" value="GntR ligand-binding domain-like"/>
    <property type="match status" value="1"/>
</dbReference>
<dbReference type="SUPFAM" id="SSF46785">
    <property type="entry name" value="Winged helix' DNA-binding domain"/>
    <property type="match status" value="1"/>
</dbReference>
<dbReference type="SMART" id="SM00345">
    <property type="entry name" value="HTH_GNTR"/>
    <property type="match status" value="1"/>
</dbReference>
<evidence type="ECO:0000313" key="6">
    <source>
        <dbReference type="Proteomes" id="UP000071641"/>
    </source>
</evidence>
<dbReference type="PROSITE" id="PS50949">
    <property type="entry name" value="HTH_GNTR"/>
    <property type="match status" value="1"/>
</dbReference>
<dbReference type="STRING" id="1796497.GCE9029_01467"/>
<evidence type="ECO:0000313" key="5">
    <source>
        <dbReference type="EMBL" id="CZF79451.1"/>
    </source>
</evidence>
<dbReference type="SMART" id="SM00895">
    <property type="entry name" value="FCD"/>
    <property type="match status" value="1"/>
</dbReference>
<dbReference type="InterPro" id="IPR011711">
    <property type="entry name" value="GntR_C"/>
</dbReference>
<dbReference type="InterPro" id="IPR036388">
    <property type="entry name" value="WH-like_DNA-bd_sf"/>
</dbReference>
<dbReference type="RefSeq" id="WP_062662172.1">
    <property type="nucleotide sequence ID" value="NZ_FIZX01000001.1"/>
</dbReference>
<dbReference type="PANTHER" id="PTHR43537:SF53">
    <property type="entry name" value="HTH-TYPE TRANSCRIPTIONAL REPRESSOR NANR"/>
    <property type="match status" value="1"/>
</dbReference>